<evidence type="ECO:0000256" key="5">
    <source>
        <dbReference type="ARBA" id="ARBA00022989"/>
    </source>
</evidence>
<dbReference type="Gene3D" id="3.40.50.300">
    <property type="entry name" value="P-loop containing nucleotide triphosphate hydrolases"/>
    <property type="match status" value="1"/>
</dbReference>
<evidence type="ECO:0000256" key="3">
    <source>
        <dbReference type="ARBA" id="ARBA00022692"/>
    </source>
</evidence>
<evidence type="ECO:0000256" key="2">
    <source>
        <dbReference type="ARBA" id="ARBA00022519"/>
    </source>
</evidence>
<keyword evidence="2" id="KW-0997">Cell inner membrane</keyword>
<reference evidence="11 12" key="2">
    <citation type="journal article" date="2011" name="Stand. Genomic Sci.">
        <title>Complete genome sequence of Tsukamurella paurometabola type strain (no. 33).</title>
        <authorList>
            <person name="Munk A.C."/>
            <person name="Lapidus A."/>
            <person name="Lucas S."/>
            <person name="Nolan M."/>
            <person name="Tice H."/>
            <person name="Cheng J.F."/>
            <person name="Del Rio T.G."/>
            <person name="Goodwin L."/>
            <person name="Pitluck S."/>
            <person name="Liolios K."/>
            <person name="Huntemann M."/>
            <person name="Ivanova N."/>
            <person name="Mavromatis K."/>
            <person name="Mikhailova N."/>
            <person name="Pati A."/>
            <person name="Chen A."/>
            <person name="Palaniappan K."/>
            <person name="Tapia R."/>
            <person name="Han C."/>
            <person name="Land M."/>
            <person name="Hauser L."/>
            <person name="Chang Y.J."/>
            <person name="Jeffries C.D."/>
            <person name="Brettin T."/>
            <person name="Yasawong M."/>
            <person name="Brambilla E.M."/>
            <person name="Rohde M."/>
            <person name="Sikorski J."/>
            <person name="Goker M."/>
            <person name="Detter J.C."/>
            <person name="Woyke T."/>
            <person name="Bristow J."/>
            <person name="Eisen J.A."/>
            <person name="Markowitz V."/>
            <person name="Hugenholtz P."/>
            <person name="Kyrpides N.C."/>
            <person name="Klenk H.P."/>
        </authorList>
    </citation>
    <scope>NUCLEOTIDE SEQUENCE [LARGE SCALE GENOMIC DNA]</scope>
    <source>
        <strain evidence="12">ATCC 8368 / DSM 20162 / CCUG 35730 / CIP 100753 / JCM 10117 / KCTC 9821 / NBRC 16120 / NCIMB 702349 / NCTC 13040</strain>
    </source>
</reference>
<keyword evidence="4" id="KW-1278">Translocase</keyword>
<dbReference type="eggNOG" id="COG1132">
    <property type="taxonomic scope" value="Bacteria"/>
</dbReference>
<dbReference type="SUPFAM" id="SSF52540">
    <property type="entry name" value="P-loop containing nucleoside triphosphate hydrolases"/>
    <property type="match status" value="1"/>
</dbReference>
<dbReference type="InterPro" id="IPR017871">
    <property type="entry name" value="ABC_transporter-like_CS"/>
</dbReference>
<evidence type="ECO:0000256" key="1">
    <source>
        <dbReference type="ARBA" id="ARBA00004429"/>
    </source>
</evidence>
<keyword evidence="2" id="KW-1003">Cell membrane</keyword>
<keyword evidence="6 8" id="KW-0472">Membrane</keyword>
<dbReference type="InterPro" id="IPR011527">
    <property type="entry name" value="ABC1_TM_dom"/>
</dbReference>
<feature type="transmembrane region" description="Helical" evidence="8">
    <location>
        <begin position="38"/>
        <end position="64"/>
    </location>
</feature>
<dbReference type="InterPro" id="IPR027417">
    <property type="entry name" value="P-loop_NTPase"/>
</dbReference>
<feature type="transmembrane region" description="Helical" evidence="8">
    <location>
        <begin position="164"/>
        <end position="193"/>
    </location>
</feature>
<dbReference type="PANTHER" id="PTHR24221">
    <property type="entry name" value="ATP-BINDING CASSETTE SUB-FAMILY B"/>
    <property type="match status" value="1"/>
</dbReference>
<dbReference type="GO" id="GO:0005524">
    <property type="term" value="F:ATP binding"/>
    <property type="evidence" value="ECO:0007669"/>
    <property type="project" value="InterPro"/>
</dbReference>
<name>D5UY30_TSUPD</name>
<dbReference type="InterPro" id="IPR003439">
    <property type="entry name" value="ABC_transporter-like_ATP-bd"/>
</dbReference>
<dbReference type="RefSeq" id="WP_013128263.1">
    <property type="nucleotide sequence ID" value="NC_014158.1"/>
</dbReference>
<gene>
    <name evidence="11" type="ordered locus">Tpau_3689</name>
</gene>
<comment type="similarity">
    <text evidence="7">Belongs to the ABC transporter superfamily. Siderophore-Fe(3+) uptake transporter (SIUT) (TC 3.A.1.21) family.</text>
</comment>
<dbReference type="GO" id="GO:0034040">
    <property type="term" value="F:ATPase-coupled lipid transmembrane transporter activity"/>
    <property type="evidence" value="ECO:0007669"/>
    <property type="project" value="TreeGrafter"/>
</dbReference>
<feature type="transmembrane region" description="Helical" evidence="8">
    <location>
        <begin position="266"/>
        <end position="286"/>
    </location>
</feature>
<dbReference type="Proteomes" id="UP000001213">
    <property type="component" value="Chromosome"/>
</dbReference>
<dbReference type="AlphaFoldDB" id="D5UY30"/>
<evidence type="ECO:0000313" key="12">
    <source>
        <dbReference type="Proteomes" id="UP000001213"/>
    </source>
</evidence>
<dbReference type="STRING" id="521096.Tpau_3689"/>
<sequence>MTDHRTTRADSVVSVPEVDADTGPRTLLWRSMTAHPRYMIPAVALSALHQLGEMLVPVIVGRAIDRGVATGDGAALVRWILLLAATFAVLSFSFRYASRLGWIAMNFVDHGLRMRISDRILDPRGLGGPRRMPGELLSISSADTNAVARTKGVLIYPVGNLVGIVFAAVVLLTISWPLGVATLVGAVGVVVLSDRIGGPLSKRVAGQQREAAGAAGTAADLMHGVRVVKGLGAEDAAVQRYRLRSQSALAATLHANRASARLSGTLTVFGGVFVAAIAVVAGVQAVSGAITVGELITVVGLAQLLTEPMNFIGKVASVLWASGKASAARVLSVLQAPSLLPDQGDATVPPGALTLRIGGDDVHVPERALTVLTVPAADATAVTSALSLNEPPPAGLARIGGTDVGDIAPDRLRHAVLVAPHLGDLFEGSVRDNVELGGVHERRPDSPVTLDAAVLAAGLDDLIADDADGGALNADVGEGGTALSGGQRQRVALARALYADPDVLVLDDPTTAVDSVTEATIVDRVTRLRTGRTTLVLTGSPAWRAAAAQRSGPTAEGVRT</sequence>
<dbReference type="InterPro" id="IPR039421">
    <property type="entry name" value="Type_1_exporter"/>
</dbReference>
<evidence type="ECO:0000259" key="10">
    <source>
        <dbReference type="PROSITE" id="PS50929"/>
    </source>
</evidence>
<dbReference type="InterPro" id="IPR036640">
    <property type="entry name" value="ABC1_TM_sf"/>
</dbReference>
<dbReference type="KEGG" id="tpr:Tpau_3689"/>
<evidence type="ECO:0000313" key="11">
    <source>
        <dbReference type="EMBL" id="ADG80267.1"/>
    </source>
</evidence>
<dbReference type="PROSITE" id="PS00211">
    <property type="entry name" value="ABC_TRANSPORTER_1"/>
    <property type="match status" value="1"/>
</dbReference>
<dbReference type="Gene3D" id="1.20.1560.10">
    <property type="entry name" value="ABC transporter type 1, transmembrane domain"/>
    <property type="match status" value="1"/>
</dbReference>
<organism evidence="11 12">
    <name type="scientific">Tsukamurella paurometabola (strain ATCC 8368 / DSM 20162 / CCUG 35730 / CIP 100753 / JCM 10117 / KCTC 9821 / NBRC 16120 / NCIMB 702349 / NCTC 13040)</name>
    <name type="common">Corynebacterium paurometabolum</name>
    <dbReference type="NCBI Taxonomy" id="521096"/>
    <lineage>
        <taxon>Bacteria</taxon>
        <taxon>Bacillati</taxon>
        <taxon>Actinomycetota</taxon>
        <taxon>Actinomycetes</taxon>
        <taxon>Mycobacteriales</taxon>
        <taxon>Tsukamurellaceae</taxon>
        <taxon>Tsukamurella</taxon>
    </lineage>
</organism>
<keyword evidence="12" id="KW-1185">Reference proteome</keyword>
<dbReference type="Pfam" id="PF00005">
    <property type="entry name" value="ABC_tran"/>
    <property type="match status" value="1"/>
</dbReference>
<evidence type="ECO:0000256" key="8">
    <source>
        <dbReference type="SAM" id="Phobius"/>
    </source>
</evidence>
<dbReference type="Pfam" id="PF00664">
    <property type="entry name" value="ABC_membrane"/>
    <property type="match status" value="1"/>
</dbReference>
<evidence type="ECO:0000256" key="7">
    <source>
        <dbReference type="ARBA" id="ARBA00023455"/>
    </source>
</evidence>
<feature type="domain" description="ABC transmembrane type-1" evidence="10">
    <location>
        <begin position="42"/>
        <end position="319"/>
    </location>
</feature>
<dbReference type="GO" id="GO:0016887">
    <property type="term" value="F:ATP hydrolysis activity"/>
    <property type="evidence" value="ECO:0007669"/>
    <property type="project" value="InterPro"/>
</dbReference>
<feature type="transmembrane region" description="Helical" evidence="8">
    <location>
        <begin position="76"/>
        <end position="97"/>
    </location>
</feature>
<dbReference type="HOGENOM" id="CLU_000604_84_3_11"/>
<dbReference type="PROSITE" id="PS50893">
    <property type="entry name" value="ABC_TRANSPORTER_2"/>
    <property type="match status" value="1"/>
</dbReference>
<reference evidence="12" key="1">
    <citation type="submission" date="2010-03" db="EMBL/GenBank/DDBJ databases">
        <title>The complete chromosome of Tsukamurella paurometabola DSM 20162.</title>
        <authorList>
            <consortium name="US DOE Joint Genome Institute (JGI-PGF)"/>
            <person name="Lucas S."/>
            <person name="Copeland A."/>
            <person name="Lapidus A."/>
            <person name="Glavina del Rio T."/>
            <person name="Dalin E."/>
            <person name="Tice H."/>
            <person name="Bruce D."/>
            <person name="Goodwin L."/>
            <person name="Pitluck S."/>
            <person name="Kyrpides N."/>
            <person name="Mavromatis K."/>
            <person name="Ivanova N."/>
            <person name="Mikhailova N."/>
            <person name="Munk A.C."/>
            <person name="Brettin T."/>
            <person name="Detter J.C."/>
            <person name="Tapia R."/>
            <person name="Han C."/>
            <person name="Larimer F."/>
            <person name="Land M."/>
            <person name="Hauser L."/>
            <person name="Markowitz V."/>
            <person name="Cheng J.-F."/>
            <person name="Hugenholtz P."/>
            <person name="Woyke T."/>
            <person name="Wu D."/>
            <person name="Jando M."/>
            <person name="Brambilla E."/>
            <person name="Klenk H.-P."/>
            <person name="Eisen J.A."/>
        </authorList>
    </citation>
    <scope>NUCLEOTIDE SEQUENCE [LARGE SCALE GENOMIC DNA]</scope>
    <source>
        <strain evidence="12">ATCC 8368 / DSM 20162 / CCUG 35730 / CIP 100753 / JCM 10117 / KCTC 9821 / NBRC 16120 / NCIMB 702349 / NCTC 13040</strain>
    </source>
</reference>
<protein>
    <submittedName>
        <fullName evidence="11">ABC transporter related protein</fullName>
    </submittedName>
</protein>
<evidence type="ECO:0000256" key="6">
    <source>
        <dbReference type="ARBA" id="ARBA00023136"/>
    </source>
</evidence>
<accession>D5UY30</accession>
<evidence type="ECO:0000259" key="9">
    <source>
        <dbReference type="PROSITE" id="PS50893"/>
    </source>
</evidence>
<dbReference type="GO" id="GO:0140359">
    <property type="term" value="F:ABC-type transporter activity"/>
    <property type="evidence" value="ECO:0007669"/>
    <property type="project" value="InterPro"/>
</dbReference>
<keyword evidence="3 8" id="KW-0812">Transmembrane</keyword>
<dbReference type="SUPFAM" id="SSF90123">
    <property type="entry name" value="ABC transporter transmembrane region"/>
    <property type="match status" value="1"/>
</dbReference>
<evidence type="ECO:0000256" key="4">
    <source>
        <dbReference type="ARBA" id="ARBA00022967"/>
    </source>
</evidence>
<feature type="domain" description="ABC transporter" evidence="9">
    <location>
        <begin position="328"/>
        <end position="560"/>
    </location>
</feature>
<dbReference type="PROSITE" id="PS50929">
    <property type="entry name" value="ABC_TM1F"/>
    <property type="match status" value="1"/>
</dbReference>
<dbReference type="PANTHER" id="PTHR24221:SF654">
    <property type="entry name" value="ATP-BINDING CASSETTE SUB-FAMILY B MEMBER 6"/>
    <property type="match status" value="1"/>
</dbReference>
<proteinExistence type="inferred from homology"/>
<dbReference type="GO" id="GO:0005886">
    <property type="term" value="C:plasma membrane"/>
    <property type="evidence" value="ECO:0007669"/>
    <property type="project" value="UniProtKB-SubCell"/>
</dbReference>
<dbReference type="EMBL" id="CP001966">
    <property type="protein sequence ID" value="ADG80267.1"/>
    <property type="molecule type" value="Genomic_DNA"/>
</dbReference>
<keyword evidence="5 8" id="KW-1133">Transmembrane helix</keyword>
<comment type="subcellular location">
    <subcellularLocation>
        <location evidence="1">Cell inner membrane</location>
        <topology evidence="1">Multi-pass membrane protein</topology>
    </subcellularLocation>
</comment>